<dbReference type="Pfam" id="PF00300">
    <property type="entry name" value="His_Phos_1"/>
    <property type="match status" value="1"/>
</dbReference>
<dbReference type="InterPro" id="IPR013078">
    <property type="entry name" value="His_Pase_superF_clade-1"/>
</dbReference>
<protein>
    <recommendedName>
        <fullName evidence="3">Phosphoglycerate mutase</fullName>
    </recommendedName>
</protein>
<dbReference type="OrthoDB" id="1680942at2"/>
<evidence type="ECO:0008006" key="3">
    <source>
        <dbReference type="Google" id="ProtNLM"/>
    </source>
</evidence>
<proteinExistence type="predicted"/>
<dbReference type="RefSeq" id="WP_041055544.1">
    <property type="nucleotide sequence ID" value="NZ_JXRR01000008.1"/>
</dbReference>
<name>A0A0C2SB15_9BACL</name>
<dbReference type="Proteomes" id="UP000031972">
    <property type="component" value="Unassembled WGS sequence"/>
</dbReference>
<gene>
    <name evidence="1" type="ORF">KR50_10200</name>
</gene>
<dbReference type="PATRIC" id="fig|220754.4.peg.1039"/>
<keyword evidence="2" id="KW-1185">Reference proteome</keyword>
<sequence length="187" mass="21445">MNIHLIRHGKSTLADTKHMTQTEFKAWFEQYNTAGVKEEKRYPSLTVKQISLANAVLTSHLNRTIESAEFLNADVLISDSLFREVDIPSLPSAFDRIQLKAHVWAMILRSLWFMGYSRECESLKEAKIRAKAAAQKLISYAQEHEEAALVGHGFFNRLIAKELQAAGWQGKTRSSLRHWRCSTYSNY</sequence>
<reference evidence="1 2" key="1">
    <citation type="submission" date="2015-01" db="EMBL/GenBank/DDBJ databases">
        <title>Jeotgalibacillus campisalis genome sequencing.</title>
        <authorList>
            <person name="Goh K.M."/>
            <person name="Chan K.-G."/>
            <person name="Yaakop A.S."/>
            <person name="Ee R."/>
            <person name="Gan H.M."/>
            <person name="Chan C.S."/>
        </authorList>
    </citation>
    <scope>NUCLEOTIDE SEQUENCE [LARGE SCALE GENOMIC DNA]</scope>
    <source>
        <strain evidence="1 2">SF-57</strain>
    </source>
</reference>
<organism evidence="1 2">
    <name type="scientific">Jeotgalibacillus campisalis</name>
    <dbReference type="NCBI Taxonomy" id="220754"/>
    <lineage>
        <taxon>Bacteria</taxon>
        <taxon>Bacillati</taxon>
        <taxon>Bacillota</taxon>
        <taxon>Bacilli</taxon>
        <taxon>Bacillales</taxon>
        <taxon>Caryophanaceae</taxon>
        <taxon>Jeotgalibacillus</taxon>
    </lineage>
</organism>
<dbReference type="AlphaFoldDB" id="A0A0C2SB15"/>
<dbReference type="Gene3D" id="3.40.50.1240">
    <property type="entry name" value="Phosphoglycerate mutase-like"/>
    <property type="match status" value="1"/>
</dbReference>
<accession>A0A0C2SB15</accession>
<comment type="caution">
    <text evidence="1">The sequence shown here is derived from an EMBL/GenBank/DDBJ whole genome shotgun (WGS) entry which is preliminary data.</text>
</comment>
<dbReference type="SUPFAM" id="SSF53254">
    <property type="entry name" value="Phosphoglycerate mutase-like"/>
    <property type="match status" value="1"/>
</dbReference>
<evidence type="ECO:0000313" key="2">
    <source>
        <dbReference type="Proteomes" id="UP000031972"/>
    </source>
</evidence>
<evidence type="ECO:0000313" key="1">
    <source>
        <dbReference type="EMBL" id="KIL51139.1"/>
    </source>
</evidence>
<dbReference type="EMBL" id="JXRR01000008">
    <property type="protein sequence ID" value="KIL51139.1"/>
    <property type="molecule type" value="Genomic_DNA"/>
</dbReference>
<dbReference type="InterPro" id="IPR029033">
    <property type="entry name" value="His_PPase_superfam"/>
</dbReference>